<dbReference type="EMBL" id="ADAS02000700">
    <property type="protein sequence ID" value="OAV86935.1"/>
    <property type="molecule type" value="Genomic_DNA"/>
</dbReference>
<feature type="region of interest" description="Disordered" evidence="1">
    <location>
        <begin position="38"/>
        <end position="68"/>
    </location>
</feature>
<name>A0A180G2L0_PUCT1</name>
<dbReference type="STRING" id="630390.A0A180G2L0"/>
<reference evidence="3 4" key="3">
    <citation type="journal article" date="2017" name="G3 (Bethesda)">
        <title>Comparative analysis highlights variable genome content of wheat rusts and divergence of the mating loci.</title>
        <authorList>
            <person name="Cuomo C.A."/>
            <person name="Bakkeren G."/>
            <person name="Khalil H.B."/>
            <person name="Panwar V."/>
            <person name="Joly D."/>
            <person name="Linning R."/>
            <person name="Sakthikumar S."/>
            <person name="Song X."/>
            <person name="Adiconis X."/>
            <person name="Fan L."/>
            <person name="Goldberg J.M."/>
            <person name="Levin J.Z."/>
            <person name="Young S."/>
            <person name="Zeng Q."/>
            <person name="Anikster Y."/>
            <person name="Bruce M."/>
            <person name="Wang M."/>
            <person name="Yin C."/>
            <person name="McCallum B."/>
            <person name="Szabo L.J."/>
            <person name="Hulbert S."/>
            <person name="Chen X."/>
            <person name="Fellers J.P."/>
        </authorList>
    </citation>
    <scope>NUCLEOTIDE SEQUENCE</scope>
    <source>
        <strain evidence="3">isolate 1-1 / race 1 (BBBD)</strain>
        <strain evidence="4">Isolate 1-1 / race 1 (BBBD)</strain>
    </source>
</reference>
<reference evidence="3" key="4">
    <citation type="submission" date="2025-05" db="UniProtKB">
        <authorList>
            <consortium name="EnsemblFungi"/>
        </authorList>
    </citation>
    <scope>IDENTIFICATION</scope>
    <source>
        <strain evidence="3">isolate 1-1 / race 1 (BBBD)</strain>
    </source>
</reference>
<dbReference type="EnsemblFungi" id="PTTG_08959-t43_1">
    <property type="protein sequence ID" value="PTTG_08959-t43_1-p1"/>
    <property type="gene ID" value="PTTG_08959"/>
</dbReference>
<dbReference type="Proteomes" id="UP000005240">
    <property type="component" value="Unassembled WGS sequence"/>
</dbReference>
<evidence type="ECO:0000313" key="4">
    <source>
        <dbReference type="Proteomes" id="UP000005240"/>
    </source>
</evidence>
<dbReference type="VEuPathDB" id="FungiDB:PTTG_08959"/>
<dbReference type="OrthoDB" id="2505478at2759"/>
<keyword evidence="4" id="KW-1185">Reference proteome</keyword>
<accession>A0A180G2L0</accession>
<protein>
    <submittedName>
        <fullName evidence="2 3">Uncharacterized protein</fullName>
    </submittedName>
</protein>
<evidence type="ECO:0000313" key="3">
    <source>
        <dbReference type="EnsemblFungi" id="PTTG_08959-t43_1-p1"/>
    </source>
</evidence>
<sequence length="279" mass="31907">MVRPEKTNKYFPVVGSIAEEDETAGNKELTEDIVEVTTELSEDKDVDPDDAKKASSQPGWENKDQDEDLNNNELGIGFTLKKIDYICRRIASSSQKQAEWKLWASKLGYEGRGVIGGYGIQWNIAYDSRQRAYKGRKVIKQLLDNEFESCIGKPAKKNFFRSYDLTTNEWEDINKLNGVLKDFLELTKRMEGDGPKLPMVIYEYLRVIDSLEKKKGAAILTALEPMFTPMLTVTKKYLDLALACNTVWNSDRCWAVGSYWKGELRCALPSRWSGKEMRN</sequence>
<evidence type="ECO:0000256" key="1">
    <source>
        <dbReference type="SAM" id="MobiDB-lite"/>
    </source>
</evidence>
<reference evidence="2" key="2">
    <citation type="submission" date="2016-05" db="EMBL/GenBank/DDBJ databases">
        <title>Comparative analysis highlights variable genome content of wheat rusts and divergence of the mating loci.</title>
        <authorList>
            <person name="Cuomo C.A."/>
            <person name="Bakkeren G."/>
            <person name="Szabo L."/>
            <person name="Khalil H."/>
            <person name="Joly D."/>
            <person name="Goldberg J."/>
            <person name="Young S."/>
            <person name="Zeng Q."/>
            <person name="Fellers J."/>
        </authorList>
    </citation>
    <scope>NUCLEOTIDE SEQUENCE [LARGE SCALE GENOMIC DNA]</scope>
    <source>
        <strain evidence="2">1-1 BBBD Race 1</strain>
    </source>
</reference>
<gene>
    <name evidence="2" type="ORF">PTTG_08959</name>
</gene>
<dbReference type="AlphaFoldDB" id="A0A180G2L0"/>
<proteinExistence type="predicted"/>
<organism evidence="2">
    <name type="scientific">Puccinia triticina (isolate 1-1 / race 1 (BBBD))</name>
    <name type="common">Brown leaf rust fungus</name>
    <dbReference type="NCBI Taxonomy" id="630390"/>
    <lineage>
        <taxon>Eukaryota</taxon>
        <taxon>Fungi</taxon>
        <taxon>Dikarya</taxon>
        <taxon>Basidiomycota</taxon>
        <taxon>Pucciniomycotina</taxon>
        <taxon>Pucciniomycetes</taxon>
        <taxon>Pucciniales</taxon>
        <taxon>Pucciniaceae</taxon>
        <taxon>Puccinia</taxon>
    </lineage>
</organism>
<reference evidence="2" key="1">
    <citation type="submission" date="2009-11" db="EMBL/GenBank/DDBJ databases">
        <authorList>
            <consortium name="The Broad Institute Genome Sequencing Platform"/>
            <person name="Ward D."/>
            <person name="Feldgarden M."/>
            <person name="Earl A."/>
            <person name="Young S.K."/>
            <person name="Zeng Q."/>
            <person name="Koehrsen M."/>
            <person name="Alvarado L."/>
            <person name="Berlin A."/>
            <person name="Bochicchio J."/>
            <person name="Borenstein D."/>
            <person name="Chapman S.B."/>
            <person name="Chen Z."/>
            <person name="Engels R."/>
            <person name="Freedman E."/>
            <person name="Gellesch M."/>
            <person name="Goldberg J."/>
            <person name="Griggs A."/>
            <person name="Gujja S."/>
            <person name="Heilman E."/>
            <person name="Heiman D."/>
            <person name="Hepburn T."/>
            <person name="Howarth C."/>
            <person name="Jen D."/>
            <person name="Larson L."/>
            <person name="Lewis B."/>
            <person name="Mehta T."/>
            <person name="Park D."/>
            <person name="Pearson M."/>
            <person name="Roberts A."/>
            <person name="Saif S."/>
            <person name="Shea T."/>
            <person name="Shenoy N."/>
            <person name="Sisk P."/>
            <person name="Stolte C."/>
            <person name="Sykes S."/>
            <person name="Thomson T."/>
            <person name="Walk T."/>
            <person name="White J."/>
            <person name="Yandava C."/>
            <person name="Izard J."/>
            <person name="Baranova O.V."/>
            <person name="Blanton J.M."/>
            <person name="Tanner A.C."/>
            <person name="Dewhirst F.E."/>
            <person name="Haas B."/>
            <person name="Nusbaum C."/>
            <person name="Birren B."/>
        </authorList>
    </citation>
    <scope>NUCLEOTIDE SEQUENCE [LARGE SCALE GENOMIC DNA]</scope>
    <source>
        <strain evidence="2">1-1 BBBD Race 1</strain>
    </source>
</reference>
<evidence type="ECO:0000313" key="2">
    <source>
        <dbReference type="EMBL" id="OAV86935.1"/>
    </source>
</evidence>